<name>A0A2S9GW62_9BURK</name>
<keyword evidence="3" id="KW-1185">Reference proteome</keyword>
<keyword evidence="1" id="KW-0812">Transmembrane</keyword>
<organism evidence="2 3">
    <name type="scientific">Solimicrobium silvestre</name>
    <dbReference type="NCBI Taxonomy" id="2099400"/>
    <lineage>
        <taxon>Bacteria</taxon>
        <taxon>Pseudomonadati</taxon>
        <taxon>Pseudomonadota</taxon>
        <taxon>Betaproteobacteria</taxon>
        <taxon>Burkholderiales</taxon>
        <taxon>Oxalobacteraceae</taxon>
        <taxon>Solimicrobium</taxon>
    </lineage>
</organism>
<protein>
    <submittedName>
        <fullName evidence="2">Uncharacterized protein</fullName>
    </submittedName>
</protein>
<keyword evidence="1" id="KW-0472">Membrane</keyword>
<gene>
    <name evidence="2" type="ORF">S2091_3283</name>
</gene>
<accession>A0A2S9GW62</accession>
<sequence length="72" mass="8229">MQIGMSLDKAVANQLSLIDLRLDSSFNLLATFYKVCGVAHLVAQYIIYLFSLKLMFAYAHTNELTMRYHPIT</sequence>
<dbReference type="AlphaFoldDB" id="A0A2S9GW62"/>
<evidence type="ECO:0000313" key="2">
    <source>
        <dbReference type="EMBL" id="PRC91941.1"/>
    </source>
</evidence>
<evidence type="ECO:0000256" key="1">
    <source>
        <dbReference type="SAM" id="Phobius"/>
    </source>
</evidence>
<dbReference type="Proteomes" id="UP000237839">
    <property type="component" value="Unassembled WGS sequence"/>
</dbReference>
<feature type="transmembrane region" description="Helical" evidence="1">
    <location>
        <begin position="31"/>
        <end position="50"/>
    </location>
</feature>
<evidence type="ECO:0000313" key="3">
    <source>
        <dbReference type="Proteomes" id="UP000237839"/>
    </source>
</evidence>
<comment type="caution">
    <text evidence="2">The sequence shown here is derived from an EMBL/GenBank/DDBJ whole genome shotgun (WGS) entry which is preliminary data.</text>
</comment>
<reference evidence="2 3" key="1">
    <citation type="submission" date="2018-02" db="EMBL/GenBank/DDBJ databases">
        <title>Solimicrobium silvestre gen. nov., sp. nov., isolated from alpine forest soil.</title>
        <authorList>
            <person name="Margesin R."/>
            <person name="Albuquerque L."/>
            <person name="Zhang D.-C."/>
            <person name="Froufe H.J.C."/>
            <person name="Severino R."/>
            <person name="Roxo I."/>
            <person name="Egas C."/>
            <person name="Da Costa M.S."/>
        </authorList>
    </citation>
    <scope>NUCLEOTIDE SEQUENCE [LARGE SCALE GENOMIC DNA]</scope>
    <source>
        <strain evidence="2 3">S20-91</strain>
    </source>
</reference>
<dbReference type="EMBL" id="PUGF01000017">
    <property type="protein sequence ID" value="PRC91941.1"/>
    <property type="molecule type" value="Genomic_DNA"/>
</dbReference>
<keyword evidence="1" id="KW-1133">Transmembrane helix</keyword>
<proteinExistence type="predicted"/>